<dbReference type="WBParaSite" id="nRc.2.0.1.t37414-RA">
    <property type="protein sequence ID" value="nRc.2.0.1.t37414-RA"/>
    <property type="gene ID" value="nRc.2.0.1.g37414"/>
</dbReference>
<name>A0A915KHL3_ROMCU</name>
<protein>
    <submittedName>
        <fullName evidence="3">Uncharacterized protein</fullName>
    </submittedName>
</protein>
<evidence type="ECO:0000313" key="3">
    <source>
        <dbReference type="WBParaSite" id="nRc.2.0.1.t37414-RA"/>
    </source>
</evidence>
<accession>A0A915KHL3</accession>
<dbReference type="AlphaFoldDB" id="A0A915KHL3"/>
<evidence type="ECO:0000313" key="2">
    <source>
        <dbReference type="Proteomes" id="UP000887565"/>
    </source>
</evidence>
<proteinExistence type="predicted"/>
<reference evidence="3" key="1">
    <citation type="submission" date="2022-11" db="UniProtKB">
        <authorList>
            <consortium name="WormBaseParasite"/>
        </authorList>
    </citation>
    <scope>IDENTIFICATION</scope>
</reference>
<organism evidence="2 3">
    <name type="scientific">Romanomermis culicivorax</name>
    <name type="common">Nematode worm</name>
    <dbReference type="NCBI Taxonomy" id="13658"/>
    <lineage>
        <taxon>Eukaryota</taxon>
        <taxon>Metazoa</taxon>
        <taxon>Ecdysozoa</taxon>
        <taxon>Nematoda</taxon>
        <taxon>Enoplea</taxon>
        <taxon>Dorylaimia</taxon>
        <taxon>Mermithida</taxon>
        <taxon>Mermithoidea</taxon>
        <taxon>Mermithidae</taxon>
        <taxon>Romanomermis</taxon>
    </lineage>
</organism>
<feature type="compositionally biased region" description="Basic and acidic residues" evidence="1">
    <location>
        <begin position="20"/>
        <end position="29"/>
    </location>
</feature>
<sequence length="92" mass="10805">MYKVYPFQEQEMLRAVGISKRESNKEHHKVDKHKKVMKAPSTNFQPNKRCNEKEDDQEDNSVIHRKNFSKIPCESREDMTIPILVDCDAVGE</sequence>
<keyword evidence="2" id="KW-1185">Reference proteome</keyword>
<feature type="region of interest" description="Disordered" evidence="1">
    <location>
        <begin position="20"/>
        <end position="59"/>
    </location>
</feature>
<evidence type="ECO:0000256" key="1">
    <source>
        <dbReference type="SAM" id="MobiDB-lite"/>
    </source>
</evidence>
<dbReference type="Proteomes" id="UP000887565">
    <property type="component" value="Unplaced"/>
</dbReference>